<dbReference type="PANTHER" id="PTHR11967:SF2">
    <property type="entry name" value="ALPHA-1-ACID GLYCOPROTEIN 1"/>
    <property type="match status" value="1"/>
</dbReference>
<feature type="signal peptide" evidence="5">
    <location>
        <begin position="1"/>
        <end position="18"/>
    </location>
</feature>
<feature type="chain" id="PRO_5018637252" evidence="5">
    <location>
        <begin position="19"/>
        <end position="210"/>
    </location>
</feature>
<reference evidence="6" key="2">
    <citation type="submission" date="2025-09" db="UniProtKB">
        <authorList>
            <consortium name="Ensembl"/>
        </authorList>
    </citation>
    <scope>IDENTIFICATION</scope>
</reference>
<evidence type="ECO:0000313" key="6">
    <source>
        <dbReference type="Ensembl" id="ENSFHEP00000009055.1"/>
    </source>
</evidence>
<organism evidence="6 7">
    <name type="scientific">Fundulus heteroclitus</name>
    <name type="common">Killifish</name>
    <name type="synonym">Mummichog</name>
    <dbReference type="NCBI Taxonomy" id="8078"/>
    <lineage>
        <taxon>Eukaryota</taxon>
        <taxon>Metazoa</taxon>
        <taxon>Chordata</taxon>
        <taxon>Craniata</taxon>
        <taxon>Vertebrata</taxon>
        <taxon>Euteleostomi</taxon>
        <taxon>Actinopterygii</taxon>
        <taxon>Neopterygii</taxon>
        <taxon>Teleostei</taxon>
        <taxon>Neoteleostei</taxon>
        <taxon>Acanthomorphata</taxon>
        <taxon>Ovalentaria</taxon>
        <taxon>Atherinomorphae</taxon>
        <taxon>Cyprinodontiformes</taxon>
        <taxon>Fundulidae</taxon>
        <taxon>Fundulus</taxon>
    </lineage>
</organism>
<proteinExistence type="predicted"/>
<dbReference type="Proteomes" id="UP000265000">
    <property type="component" value="Unplaced"/>
</dbReference>
<evidence type="ECO:0000313" key="7">
    <source>
        <dbReference type="Proteomes" id="UP000265000"/>
    </source>
</evidence>
<dbReference type="InterPro" id="IPR022734">
    <property type="entry name" value="ApoM"/>
</dbReference>
<dbReference type="GO" id="GO:0005576">
    <property type="term" value="C:extracellular region"/>
    <property type="evidence" value="ECO:0007669"/>
    <property type="project" value="UniProtKB-SubCell"/>
</dbReference>
<dbReference type="AlphaFoldDB" id="A0A3Q2PAS2"/>
<sequence length="210" mass="23530">MFAALPVALLCLLSVKQAAPLACAGFLKPLDQLKPPQLLGRWALVAGTFNDSAQLEFFKRRDSASIHVSNISAASSFTYSPSIYFAGECHRSTHSVSLEGSTLSFDAGNQLNLTVTFMSTSCPDCLLMRFDGSSKRAERLWLFSRRREVEVEQLEEFRAQAKCLRMLPPAVLDPTKDPEQHDEEVILINEMKNLYQKTETRSEKQNRGLV</sequence>
<dbReference type="InterPro" id="IPR012674">
    <property type="entry name" value="Calycin"/>
</dbReference>
<dbReference type="GeneTree" id="ENSGT00940000166223"/>
<keyword evidence="2" id="KW-0964">Secreted</keyword>
<evidence type="ECO:0000256" key="2">
    <source>
        <dbReference type="ARBA" id="ARBA00022525"/>
    </source>
</evidence>
<evidence type="ECO:0000256" key="5">
    <source>
        <dbReference type="SAM" id="SignalP"/>
    </source>
</evidence>
<name>A0A3Q2PAS2_FUNHE</name>
<dbReference type="PANTHER" id="PTHR11967">
    <property type="entry name" value="ALPHA-1-ACID GLYCOPROTEIN"/>
    <property type="match status" value="1"/>
</dbReference>
<comment type="subcellular location">
    <subcellularLocation>
        <location evidence="1">Secreted</location>
    </subcellularLocation>
</comment>
<protein>
    <submittedName>
        <fullName evidence="6">Uncharacterized protein</fullName>
    </submittedName>
</protein>
<dbReference type="SUPFAM" id="SSF50814">
    <property type="entry name" value="Lipocalins"/>
    <property type="match status" value="1"/>
</dbReference>
<evidence type="ECO:0000256" key="1">
    <source>
        <dbReference type="ARBA" id="ARBA00004613"/>
    </source>
</evidence>
<dbReference type="Gene3D" id="2.40.128.20">
    <property type="match status" value="1"/>
</dbReference>
<evidence type="ECO:0000256" key="4">
    <source>
        <dbReference type="ARBA" id="ARBA00023180"/>
    </source>
</evidence>
<keyword evidence="3 5" id="KW-0732">Signal</keyword>
<keyword evidence="7" id="KW-1185">Reference proteome</keyword>
<evidence type="ECO:0000256" key="3">
    <source>
        <dbReference type="ARBA" id="ARBA00022729"/>
    </source>
</evidence>
<reference evidence="6" key="1">
    <citation type="submission" date="2025-08" db="UniProtKB">
        <authorList>
            <consortium name="Ensembl"/>
        </authorList>
    </citation>
    <scope>IDENTIFICATION</scope>
</reference>
<keyword evidence="4" id="KW-0325">Glycoprotein</keyword>
<dbReference type="Pfam" id="PF11032">
    <property type="entry name" value="ApoM"/>
    <property type="match status" value="1"/>
</dbReference>
<dbReference type="Ensembl" id="ENSFHET00000001122.1">
    <property type="protein sequence ID" value="ENSFHEP00000009055.1"/>
    <property type="gene ID" value="ENSFHEG00000010282.1"/>
</dbReference>
<accession>A0A3Q2PAS2</accession>